<evidence type="ECO:0000256" key="4">
    <source>
        <dbReference type="ARBA" id="ARBA00022692"/>
    </source>
</evidence>
<dbReference type="AlphaFoldDB" id="A0A8C6PV06"/>
<dbReference type="Pfam" id="PF16214">
    <property type="entry name" value="AC_N"/>
    <property type="match status" value="1"/>
</dbReference>
<dbReference type="EC" id="4.6.1.1" evidence="15"/>
<dbReference type="Pfam" id="PF00211">
    <property type="entry name" value="Guanylate_cyc"/>
    <property type="match status" value="2"/>
</dbReference>
<evidence type="ECO:0000256" key="11">
    <source>
        <dbReference type="ARBA" id="ARBA00022998"/>
    </source>
</evidence>
<feature type="domain" description="Guanylate cyclase" evidence="20">
    <location>
        <begin position="151"/>
        <end position="278"/>
    </location>
</feature>
<feature type="binding site" evidence="16">
    <location>
        <begin position="849"/>
        <end position="851"/>
    </location>
    <ligand>
        <name>ATP</name>
        <dbReference type="ChEBI" id="CHEBI:30616"/>
    </ligand>
</feature>
<evidence type="ECO:0000256" key="14">
    <source>
        <dbReference type="ARBA" id="ARBA00023239"/>
    </source>
</evidence>
<feature type="binding site" evidence="16">
    <location>
        <position position="772"/>
    </location>
    <ligand>
        <name>ATP</name>
        <dbReference type="ChEBI" id="CHEBI:30616"/>
    </ligand>
</feature>
<proteinExistence type="inferred from homology"/>
<evidence type="ECO:0000256" key="6">
    <source>
        <dbReference type="ARBA" id="ARBA00022737"/>
    </source>
</evidence>
<evidence type="ECO:0000256" key="16">
    <source>
        <dbReference type="PIRSR" id="PIRSR039050-50"/>
    </source>
</evidence>
<dbReference type="GeneTree" id="ENSGT00940000154872"/>
<dbReference type="InterPro" id="IPR030672">
    <property type="entry name" value="Adcy"/>
</dbReference>
<reference evidence="21" key="3">
    <citation type="submission" date="2025-09" db="UniProtKB">
        <authorList>
            <consortium name="Ensembl"/>
        </authorList>
    </citation>
    <scope>IDENTIFICATION</scope>
</reference>
<evidence type="ECO:0000313" key="21">
    <source>
        <dbReference type="Ensembl" id="ENSNFUP00015049336.1"/>
    </source>
</evidence>
<feature type="binding site" evidence="16">
    <location>
        <begin position="156"/>
        <end position="161"/>
    </location>
    <ligand>
        <name>ATP</name>
        <dbReference type="ChEBI" id="CHEBI:30616"/>
    </ligand>
</feature>
<evidence type="ECO:0000256" key="2">
    <source>
        <dbReference type="ARBA" id="ARBA00001936"/>
    </source>
</evidence>
<feature type="transmembrane region" description="Helical" evidence="19">
    <location>
        <begin position="485"/>
        <end position="504"/>
    </location>
</feature>
<dbReference type="GO" id="GO:0004016">
    <property type="term" value="F:adenylate cyclase activity"/>
    <property type="evidence" value="ECO:0007669"/>
    <property type="project" value="UniProtKB-EC"/>
</dbReference>
<dbReference type="InterPro" id="IPR029787">
    <property type="entry name" value="Nucleotide_cyclase"/>
</dbReference>
<keyword evidence="22" id="KW-1185">Reference proteome</keyword>
<keyword evidence="11 15" id="KW-0115">cAMP biosynthesis</keyword>
<gene>
    <name evidence="21" type="primary">ADCY1</name>
    <name evidence="21" type="synonym">LOC107383914</name>
</gene>
<dbReference type="GO" id="GO:0005524">
    <property type="term" value="F:ATP binding"/>
    <property type="evidence" value="ECO:0007669"/>
    <property type="project" value="UniProtKB-UniRule"/>
</dbReference>
<dbReference type="PROSITE" id="PS50125">
    <property type="entry name" value="GUANYLATE_CYCLASE_2"/>
    <property type="match status" value="2"/>
</dbReference>
<evidence type="ECO:0000256" key="13">
    <source>
        <dbReference type="ARBA" id="ARBA00023180"/>
    </source>
</evidence>
<comment type="cofactor">
    <cofactor evidence="17">
        <name>Mg(2+)</name>
        <dbReference type="ChEBI" id="CHEBI:18420"/>
    </cofactor>
    <cofactor evidence="17">
        <name>Mn(2+)</name>
        <dbReference type="ChEBI" id="CHEBI:29035"/>
    </cofactor>
    <text evidence="17">Binds 2 magnesium ions per subunit. Is also active with manganese (in vitro).</text>
</comment>
<dbReference type="InterPro" id="IPR032628">
    <property type="entry name" value="AC_N"/>
</dbReference>
<evidence type="ECO:0000256" key="19">
    <source>
        <dbReference type="SAM" id="Phobius"/>
    </source>
</evidence>
<feature type="domain" description="Guanylate cyclase" evidence="20">
    <location>
        <begin position="720"/>
        <end position="862"/>
    </location>
</feature>
<feature type="transmembrane region" description="Helical" evidence="19">
    <location>
        <begin position="12"/>
        <end position="38"/>
    </location>
</feature>
<feature type="binding site" evidence="17">
    <location>
        <position position="200"/>
    </location>
    <ligand>
        <name>Mg(2+)</name>
        <dbReference type="ChEBI" id="CHEBI:18420"/>
        <label>2</label>
        <note>catalytic</note>
    </ligand>
</feature>
<dbReference type="GO" id="GO:0005886">
    <property type="term" value="C:plasma membrane"/>
    <property type="evidence" value="ECO:0007669"/>
    <property type="project" value="InterPro"/>
</dbReference>
<feature type="binding site" evidence="17">
    <location>
        <position position="200"/>
    </location>
    <ligand>
        <name>Mg(2+)</name>
        <dbReference type="ChEBI" id="CHEBI:18420"/>
        <label>1</label>
        <note>catalytic</note>
    </ligand>
</feature>
<dbReference type="FunFam" id="3.30.70.1230:FF:000001">
    <property type="entry name" value="Adenylate cyclase"/>
    <property type="match status" value="1"/>
</dbReference>
<dbReference type="GO" id="GO:0006171">
    <property type="term" value="P:cAMP biosynthetic process"/>
    <property type="evidence" value="ECO:0007669"/>
    <property type="project" value="UniProtKB-KW"/>
</dbReference>
<keyword evidence="4 19" id="KW-0812">Transmembrane</keyword>
<dbReference type="GO" id="GO:0007189">
    <property type="term" value="P:adenylate cyclase-activating G protein-coupled receptor signaling pathway"/>
    <property type="evidence" value="ECO:0007669"/>
    <property type="project" value="TreeGrafter"/>
</dbReference>
<keyword evidence="13" id="KW-0325">Glycoprotein</keyword>
<dbReference type="PIRSF" id="PIRSF039050">
    <property type="entry name" value="Ade_cyc"/>
    <property type="match status" value="1"/>
</dbReference>
<comment type="cofactor">
    <cofactor evidence="2">
        <name>Mn(2+)</name>
        <dbReference type="ChEBI" id="CHEBI:29035"/>
    </cofactor>
</comment>
<keyword evidence="9 15" id="KW-0460">Magnesium</keyword>
<feature type="transmembrane region" description="Helical" evidence="19">
    <location>
        <begin position="58"/>
        <end position="79"/>
    </location>
</feature>
<keyword evidence="10 19" id="KW-1133">Transmembrane helix</keyword>
<feature type="binding site" evidence="16">
    <location>
        <position position="244"/>
    </location>
    <ligand>
        <name>ATP</name>
        <dbReference type="ChEBI" id="CHEBI:30616"/>
    </ligand>
</feature>
<dbReference type="SUPFAM" id="SSF55073">
    <property type="entry name" value="Nucleotide cyclase"/>
    <property type="match status" value="2"/>
</dbReference>
<comment type="similarity">
    <text evidence="15 18">Belongs to the adenylyl cyclase class-4/guanylyl cyclase family.</text>
</comment>
<protein>
    <recommendedName>
        <fullName evidence="15">Adenylate cyclase type 1</fullName>
        <ecNumber evidence="15">4.6.1.1</ecNumber>
    </recommendedName>
</protein>
<dbReference type="PROSITE" id="PS00452">
    <property type="entry name" value="GUANYLATE_CYCLASE_1"/>
    <property type="match status" value="2"/>
</dbReference>
<dbReference type="InterPro" id="IPR018297">
    <property type="entry name" value="A/G_cyclase_CS"/>
</dbReference>
<dbReference type="GO" id="GO:0046872">
    <property type="term" value="F:metal ion binding"/>
    <property type="evidence" value="ECO:0007669"/>
    <property type="project" value="UniProtKB-KW"/>
</dbReference>
<feature type="binding site" evidence="16">
    <location>
        <begin position="856"/>
        <end position="860"/>
    </location>
    <ligand>
        <name>ATP</name>
        <dbReference type="ChEBI" id="CHEBI:30616"/>
    </ligand>
</feature>
<dbReference type="CDD" id="cd07302">
    <property type="entry name" value="CHD"/>
    <property type="match status" value="2"/>
</dbReference>
<feature type="binding site" evidence="17">
    <location>
        <position position="156"/>
    </location>
    <ligand>
        <name>Mg(2+)</name>
        <dbReference type="ChEBI" id="CHEBI:18420"/>
        <label>1</label>
        <note>catalytic</note>
    </ligand>
</feature>
<evidence type="ECO:0000256" key="5">
    <source>
        <dbReference type="ARBA" id="ARBA00022723"/>
    </source>
</evidence>
<evidence type="ECO:0000256" key="15">
    <source>
        <dbReference type="PIRNR" id="PIRNR039050"/>
    </source>
</evidence>
<dbReference type="Gene3D" id="3.30.70.1230">
    <property type="entry name" value="Nucleotide cyclase"/>
    <property type="match status" value="2"/>
</dbReference>
<evidence type="ECO:0000256" key="3">
    <source>
        <dbReference type="ARBA" id="ARBA00004141"/>
    </source>
</evidence>
<reference evidence="21" key="2">
    <citation type="submission" date="2025-08" db="UniProtKB">
        <authorList>
            <consortium name="Ensembl"/>
        </authorList>
    </citation>
    <scope>IDENTIFICATION</scope>
</reference>
<keyword evidence="12 15" id="KW-0472">Membrane</keyword>
<accession>A0A8C6PV06</accession>
<feature type="binding site" evidence="16">
    <location>
        <position position="895"/>
    </location>
    <ligand>
        <name>ATP</name>
        <dbReference type="ChEBI" id="CHEBI:30616"/>
    </ligand>
</feature>
<dbReference type="FunFam" id="3.30.70.1230:FF:000002">
    <property type="entry name" value="Adenylate cyclase"/>
    <property type="match status" value="1"/>
</dbReference>
<evidence type="ECO:0000256" key="8">
    <source>
        <dbReference type="ARBA" id="ARBA00022840"/>
    </source>
</evidence>
<evidence type="ECO:0000256" key="7">
    <source>
        <dbReference type="ARBA" id="ARBA00022741"/>
    </source>
</evidence>
<evidence type="ECO:0000256" key="1">
    <source>
        <dbReference type="ARBA" id="ARBA00001593"/>
    </source>
</evidence>
<comment type="catalytic activity">
    <reaction evidence="1 15">
        <text>ATP = 3',5'-cyclic AMP + diphosphate</text>
        <dbReference type="Rhea" id="RHEA:15389"/>
        <dbReference type="ChEBI" id="CHEBI:30616"/>
        <dbReference type="ChEBI" id="CHEBI:33019"/>
        <dbReference type="ChEBI" id="CHEBI:58165"/>
        <dbReference type="EC" id="4.6.1.1"/>
    </reaction>
</comment>
<feature type="transmembrane region" description="Helical" evidence="19">
    <location>
        <begin position="524"/>
        <end position="548"/>
    </location>
</feature>
<feature type="binding site" evidence="17">
    <location>
        <position position="157"/>
    </location>
    <ligand>
        <name>Mg(2+)</name>
        <dbReference type="ChEBI" id="CHEBI:18420"/>
        <label>2</label>
        <note>catalytic</note>
    </ligand>
</feature>
<keyword evidence="6" id="KW-0677">Repeat</keyword>
<keyword evidence="14 15" id="KW-0456">Lyase</keyword>
<dbReference type="PANTHER" id="PTHR45627:SF24">
    <property type="entry name" value="ADENYLATE CYCLASE"/>
    <property type="match status" value="1"/>
</dbReference>
<evidence type="ECO:0000256" key="12">
    <source>
        <dbReference type="ARBA" id="ARBA00023136"/>
    </source>
</evidence>
<keyword evidence="5 15" id="KW-0479">Metal-binding</keyword>
<keyword evidence="17" id="KW-0464">Manganese</keyword>
<evidence type="ECO:0000256" key="10">
    <source>
        <dbReference type="ARBA" id="ARBA00022989"/>
    </source>
</evidence>
<evidence type="ECO:0000256" key="18">
    <source>
        <dbReference type="RuleBase" id="RU000405"/>
    </source>
</evidence>
<dbReference type="InterPro" id="IPR001054">
    <property type="entry name" value="A/G_cyclase"/>
</dbReference>
<keyword evidence="8 15" id="KW-0067">ATP-binding</keyword>
<organism evidence="21 22">
    <name type="scientific">Nothobranchius furzeri</name>
    <name type="common">Turquoise killifish</name>
    <dbReference type="NCBI Taxonomy" id="105023"/>
    <lineage>
        <taxon>Eukaryota</taxon>
        <taxon>Metazoa</taxon>
        <taxon>Chordata</taxon>
        <taxon>Craniata</taxon>
        <taxon>Vertebrata</taxon>
        <taxon>Euteleostomi</taxon>
        <taxon>Actinopterygii</taxon>
        <taxon>Neopterygii</taxon>
        <taxon>Teleostei</taxon>
        <taxon>Neoteleostei</taxon>
        <taxon>Acanthomorphata</taxon>
        <taxon>Ovalentaria</taxon>
        <taxon>Atherinomorphae</taxon>
        <taxon>Cyprinodontiformes</taxon>
        <taxon>Nothobranchiidae</taxon>
        <taxon>Nothobranchius</taxon>
    </lineage>
</organism>
<evidence type="ECO:0000256" key="9">
    <source>
        <dbReference type="ARBA" id="ARBA00022842"/>
    </source>
</evidence>
<name>A0A8C6PV06_NOTFU</name>
<dbReference type="Ensembl" id="ENSNFUT00015051466.1">
    <property type="protein sequence ID" value="ENSNFUP00015049336.1"/>
    <property type="gene ID" value="ENSNFUG00015023171.1"/>
</dbReference>
<evidence type="ECO:0000313" key="22">
    <source>
        <dbReference type="Proteomes" id="UP000694548"/>
    </source>
</evidence>
<feature type="transmembrane region" description="Helical" evidence="19">
    <location>
        <begin position="605"/>
        <end position="624"/>
    </location>
</feature>
<feature type="binding site" evidence="16">
    <location>
        <begin position="198"/>
        <end position="200"/>
    </location>
    <ligand>
        <name>ATP</name>
        <dbReference type="ChEBI" id="CHEBI:30616"/>
    </ligand>
</feature>
<reference evidence="21" key="1">
    <citation type="submission" date="2014-08" db="EMBL/GenBank/DDBJ databases">
        <authorList>
            <person name="Senf B."/>
            <person name="Petzold A."/>
            <person name="Downie B.R."/>
            <person name="Koch P."/>
            <person name="Platzer M."/>
        </authorList>
    </citation>
    <scope>NUCLEOTIDE SEQUENCE [LARGE SCALE GENOMIC DNA]</scope>
    <source>
        <strain evidence="21">GRZ</strain>
    </source>
</reference>
<comment type="function">
    <text evidence="15">Catalyzes the formation of the signaling molecule cAMP in response to G-protein signaling.</text>
</comment>
<evidence type="ECO:0000259" key="20">
    <source>
        <dbReference type="PROSITE" id="PS50125"/>
    </source>
</evidence>
<dbReference type="GO" id="GO:0035556">
    <property type="term" value="P:intracellular signal transduction"/>
    <property type="evidence" value="ECO:0007669"/>
    <property type="project" value="InterPro"/>
</dbReference>
<dbReference type="Proteomes" id="UP000694548">
    <property type="component" value="Chromosome sgr09"/>
</dbReference>
<sequence length="971" mass="109108">GGNTVSENQGVWQLILVTFVAYALLPVRTLLAVVFGIMVSVSHLIVTAASVTVKTQKLWRTLVANTVLFTSVNLSGLFVRILTERAQRKAFLQARNCIEEKLRMEDENEKQERLLMSLLPRNVAMEMKEDFLKPPERIFHKIYIQRHDNVSILFADIVGFTSLASQCTAQELVKLLNELFGKFDELATENHCRRIKILGDCYYCVSGLTQPKTDHAHCCVEMGLDMIDTITSVAEATEVNLNMRVGLHTGRVLCGVLGLRKWQYDVWSNDVTLANVMEAGGLPGKVHITRSTLECLNGDYEVEPGNGHERNSFLQKHEIETFFIVPSHRRKIFPGLILSDIKPAKKMKFKTVCYLLVQLMHCRKMFKAEIPFSNVMNCEDGDKRRAMRTAPQKMRNRTNANQANLIQSSPRTRVNRYIGRLIEARQTESDTADLNFLTLMYKCSEHEQRYHQLPDEYFTSAVVLSLILAALFGLVYLLIIPQGTVVLILLVFCICFLVACIMYLHITRIQCFPGCLTIQIRTALCVFIVLLIYAVAQACVVGCMPWLWGSTNTNSSIVIIEKDSEANRTMAELPCEGAHYAFLSCVVGTLTLAIFLRISWLPKMALMLLLGVLYVTILELSGFRKTAGGGSFHIRGYEPILSLLLFVSALVLHSRQLDLKLRLDFLWAVQAEEERDGMEKVKLDNRRILFNLLPAHVAQHFLMSNPRNMDLYYQSYAQVGVLFASIPNFNDFYIELDGNNMGVECLRLLNEIIADFDELMDKECYKDIEKIKTIGSTYMAAVGLVPTVGTKDKKSICDHLNTIADYAIEMFDVLDEINYQSYNEFVLRVGINVGPVVAGVIGARRPQYDIWGNTVNVASRMDSTGVPGKIQVTEDVYRILNCNYDLVCRGKVSVKGKGEMLTYFLEGKVQGVGTATTSSVMRSTSLARRIHSCGKTSVPTNLGSISPAVSLTAHTSVGSKHTLYDIWHVSS</sequence>
<comment type="subcellular location">
    <subcellularLocation>
        <location evidence="3">Membrane</location>
        <topology evidence="3">Multi-pass membrane protein</topology>
    </subcellularLocation>
</comment>
<feature type="transmembrane region" description="Helical" evidence="19">
    <location>
        <begin position="578"/>
        <end position="598"/>
    </location>
</feature>
<evidence type="ECO:0000256" key="17">
    <source>
        <dbReference type="PIRSR" id="PIRSR039050-51"/>
    </source>
</evidence>
<dbReference type="PANTHER" id="PTHR45627">
    <property type="entry name" value="ADENYLATE CYCLASE TYPE 1"/>
    <property type="match status" value="1"/>
</dbReference>
<dbReference type="SMART" id="SM00044">
    <property type="entry name" value="CYCc"/>
    <property type="match status" value="2"/>
</dbReference>
<keyword evidence="7 15" id="KW-0547">Nucleotide-binding</keyword>
<feature type="transmembrane region" description="Helical" evidence="19">
    <location>
        <begin position="457"/>
        <end position="479"/>
    </location>
</feature>
<feature type="binding site" evidence="17">
    <location>
        <position position="156"/>
    </location>
    <ligand>
        <name>Mg(2+)</name>
        <dbReference type="ChEBI" id="CHEBI:18420"/>
        <label>2</label>
        <note>catalytic</note>
    </ligand>
</feature>